<reference evidence="2" key="1">
    <citation type="submission" date="2022-06" db="EMBL/GenBank/DDBJ databases">
        <title>Genomic Encyclopedia of Archaeal and Bacterial Type Strains, Phase II (KMG-II): from individual species to whole genera.</title>
        <authorList>
            <person name="Goeker M."/>
        </authorList>
    </citation>
    <scope>NUCLEOTIDE SEQUENCE</scope>
    <source>
        <strain evidence="2">DSM 43935</strain>
    </source>
</reference>
<comment type="caution">
    <text evidence="2">The sequence shown here is derived from an EMBL/GenBank/DDBJ whole genome shotgun (WGS) entry which is preliminary data.</text>
</comment>
<feature type="signal peptide" evidence="1">
    <location>
        <begin position="1"/>
        <end position="28"/>
    </location>
</feature>
<proteinExistence type="predicted"/>
<feature type="chain" id="PRO_5041987512" evidence="1">
    <location>
        <begin position="29"/>
        <end position="173"/>
    </location>
</feature>
<organism evidence="2 3">
    <name type="scientific">Goodfellowiella coeruleoviolacea</name>
    <dbReference type="NCBI Taxonomy" id="334858"/>
    <lineage>
        <taxon>Bacteria</taxon>
        <taxon>Bacillati</taxon>
        <taxon>Actinomycetota</taxon>
        <taxon>Actinomycetes</taxon>
        <taxon>Pseudonocardiales</taxon>
        <taxon>Pseudonocardiaceae</taxon>
        <taxon>Goodfellowiella</taxon>
    </lineage>
</organism>
<protein>
    <submittedName>
        <fullName evidence="2">Uncharacterized protein</fullName>
    </submittedName>
</protein>
<keyword evidence="3" id="KW-1185">Reference proteome</keyword>
<dbReference type="Proteomes" id="UP001206128">
    <property type="component" value="Unassembled WGS sequence"/>
</dbReference>
<dbReference type="AlphaFoldDB" id="A0AAE3KEB3"/>
<dbReference type="RefSeq" id="WP_253766631.1">
    <property type="nucleotide sequence ID" value="NZ_JAMTCK010000001.1"/>
</dbReference>
<evidence type="ECO:0000256" key="1">
    <source>
        <dbReference type="SAM" id="SignalP"/>
    </source>
</evidence>
<name>A0AAE3KEB3_9PSEU</name>
<keyword evidence="1" id="KW-0732">Signal</keyword>
<evidence type="ECO:0000313" key="3">
    <source>
        <dbReference type="Proteomes" id="UP001206128"/>
    </source>
</evidence>
<evidence type="ECO:0000313" key="2">
    <source>
        <dbReference type="EMBL" id="MCP2163732.1"/>
    </source>
</evidence>
<sequence length="173" mass="18152">MKKALTRMLLPLLTMLLGLGLTTAPAQAVPGLLVVEPRVLGPDGYRALTLGMPEAAAVATGLLTGKENYGGSCNYYYFVPSVGSMPRASGVLISPSKGVTAIGATSKMRTPEGIRRDHSSLSDLRAAYPELTRDSVLDFVYRTPVPGNPAASYRFVIVDGLVSDFGLDSGASC</sequence>
<gene>
    <name evidence="2" type="ORF">LX83_000572</name>
</gene>
<dbReference type="EMBL" id="JAMTCK010000001">
    <property type="protein sequence ID" value="MCP2163732.1"/>
    <property type="molecule type" value="Genomic_DNA"/>
</dbReference>
<accession>A0AAE3KEB3</accession>